<protein>
    <submittedName>
        <fullName evidence="3">Uncharacterized protein</fullName>
    </submittedName>
</protein>
<feature type="signal peptide" evidence="2">
    <location>
        <begin position="1"/>
        <end position="25"/>
    </location>
</feature>
<evidence type="ECO:0000256" key="2">
    <source>
        <dbReference type="SAM" id="SignalP"/>
    </source>
</evidence>
<name>A0ABR7HTK1_9FIRM</name>
<keyword evidence="4" id="KW-1185">Reference proteome</keyword>
<feature type="region of interest" description="Disordered" evidence="1">
    <location>
        <begin position="25"/>
        <end position="57"/>
    </location>
</feature>
<comment type="caution">
    <text evidence="3">The sequence shown here is derived from an EMBL/GenBank/DDBJ whole genome shotgun (WGS) entry which is preliminary data.</text>
</comment>
<sequence length="212" mass="22546">MYYEKKYHRCALRFPAGLSACSATAPTASPASVSPTPSAAVAPTPSPAAQPESTESQIVEKSFPVTVDETIDTLSNYVKDYVQVLPADMKVETTEKESEGSSVAGTSYSYIPYDGVTILLLDSKETGNVQSVTMIVSLDKLTEENSTDVLLYLGALVGLFEPDTDTLTLVDDELDIVNATSSGKALNLSTGTCAKYMYMVSDGIAMLSIDPI</sequence>
<feature type="compositionally biased region" description="Low complexity" evidence="1">
    <location>
        <begin position="25"/>
        <end position="49"/>
    </location>
</feature>
<proteinExistence type="predicted"/>
<keyword evidence="2" id="KW-0732">Signal</keyword>
<evidence type="ECO:0000256" key="1">
    <source>
        <dbReference type="SAM" id="MobiDB-lite"/>
    </source>
</evidence>
<gene>
    <name evidence="3" type="ORF">H8S34_08405</name>
</gene>
<organism evidence="3 4">
    <name type="scientific">Pseudoflavonifractor hominis</name>
    <dbReference type="NCBI Taxonomy" id="2763059"/>
    <lineage>
        <taxon>Bacteria</taxon>
        <taxon>Bacillati</taxon>
        <taxon>Bacillota</taxon>
        <taxon>Clostridia</taxon>
        <taxon>Eubacteriales</taxon>
        <taxon>Oscillospiraceae</taxon>
        <taxon>Pseudoflavonifractor</taxon>
    </lineage>
</organism>
<evidence type="ECO:0000313" key="4">
    <source>
        <dbReference type="Proteomes" id="UP000660021"/>
    </source>
</evidence>
<dbReference type="EMBL" id="JACOPR010000004">
    <property type="protein sequence ID" value="MBC5730850.1"/>
    <property type="molecule type" value="Genomic_DNA"/>
</dbReference>
<dbReference type="Proteomes" id="UP000660021">
    <property type="component" value="Unassembled WGS sequence"/>
</dbReference>
<dbReference type="RefSeq" id="WP_186963711.1">
    <property type="nucleotide sequence ID" value="NZ_JACOPR010000004.1"/>
</dbReference>
<reference evidence="3 4" key="1">
    <citation type="submission" date="2020-08" db="EMBL/GenBank/DDBJ databases">
        <title>Genome public.</title>
        <authorList>
            <person name="Liu C."/>
            <person name="Sun Q."/>
        </authorList>
    </citation>
    <scope>NUCLEOTIDE SEQUENCE [LARGE SCALE GENOMIC DNA]</scope>
    <source>
        <strain evidence="3 4">New-38</strain>
    </source>
</reference>
<evidence type="ECO:0000313" key="3">
    <source>
        <dbReference type="EMBL" id="MBC5730850.1"/>
    </source>
</evidence>
<accession>A0ABR7HTK1</accession>
<feature type="chain" id="PRO_5045165094" evidence="2">
    <location>
        <begin position="26"/>
        <end position="212"/>
    </location>
</feature>